<evidence type="ECO:0000259" key="2">
    <source>
        <dbReference type="SMART" id="SM01173"/>
    </source>
</evidence>
<dbReference type="PANTHER" id="PTHR21032:SF0">
    <property type="entry name" value="G PATCH DOMAIN-CONTAINING PROTEIN 11"/>
    <property type="match status" value="1"/>
</dbReference>
<accession>A0A170WIA8</accession>
<dbReference type="EMBL" id="GEMB01005604">
    <property type="protein sequence ID" value="JAR97718.1"/>
    <property type="molecule type" value="Transcribed_RNA"/>
</dbReference>
<dbReference type="PANTHER" id="PTHR21032">
    <property type="entry name" value="G PATCH DOMAIN-CONTAINING PROTEIN 11"/>
    <property type="match status" value="1"/>
</dbReference>
<dbReference type="GO" id="GO:0000776">
    <property type="term" value="C:kinetochore"/>
    <property type="evidence" value="ECO:0007669"/>
    <property type="project" value="TreeGrafter"/>
</dbReference>
<evidence type="ECO:0000256" key="1">
    <source>
        <dbReference type="SAM" id="MobiDB-lite"/>
    </source>
</evidence>
<reference evidence="3" key="1">
    <citation type="submission" date="2016-04" db="EMBL/GenBank/DDBJ databases">
        <authorList>
            <person name="Calderon-Fernandez G.M.Sr."/>
        </authorList>
    </citation>
    <scope>NUCLEOTIDE SEQUENCE</scope>
    <source>
        <strain evidence="3">Int1</strain>
        <tissue evidence="3">Integument</tissue>
    </source>
</reference>
<dbReference type="SMART" id="SM01173">
    <property type="entry name" value="DUF4187"/>
    <property type="match status" value="1"/>
</dbReference>
<dbReference type="AlphaFoldDB" id="A0A170WIA8"/>
<dbReference type="InterPro" id="IPR025239">
    <property type="entry name" value="DUF4187"/>
</dbReference>
<sequence>MKRQTLEVVKIDLSKSQKACYALDSKEGITVPEEEWFWHVFQKENTERNVRVEEEEEEEEEENEENDDEADIMDVELSVQDKLRLLTLYLRRTYCYCIWCGTQFDDDKDLQQECPGPTREDH</sequence>
<feature type="region of interest" description="Disordered" evidence="1">
    <location>
        <begin position="48"/>
        <end position="71"/>
    </location>
</feature>
<evidence type="ECO:0000313" key="3">
    <source>
        <dbReference type="EMBL" id="JAR97718.1"/>
    </source>
</evidence>
<name>A0A170WIA8_TRIIF</name>
<dbReference type="Pfam" id="PF13821">
    <property type="entry name" value="DUF4187"/>
    <property type="match status" value="1"/>
</dbReference>
<protein>
    <submittedName>
        <fullName evidence="3">G patch domain-containing protein 11</fullName>
    </submittedName>
</protein>
<feature type="domain" description="DUF4187" evidence="2">
    <location>
        <begin position="53"/>
        <end position="122"/>
    </location>
</feature>
<organism evidence="3">
    <name type="scientific">Triatoma infestans</name>
    <name type="common">Assassin bug</name>
    <dbReference type="NCBI Taxonomy" id="30076"/>
    <lineage>
        <taxon>Eukaryota</taxon>
        <taxon>Metazoa</taxon>
        <taxon>Ecdysozoa</taxon>
        <taxon>Arthropoda</taxon>
        <taxon>Hexapoda</taxon>
        <taxon>Insecta</taxon>
        <taxon>Pterygota</taxon>
        <taxon>Neoptera</taxon>
        <taxon>Paraneoptera</taxon>
        <taxon>Hemiptera</taxon>
        <taxon>Heteroptera</taxon>
        <taxon>Panheteroptera</taxon>
        <taxon>Cimicomorpha</taxon>
        <taxon>Reduviidae</taxon>
        <taxon>Triatominae</taxon>
        <taxon>Triatoma</taxon>
    </lineage>
</organism>
<proteinExistence type="predicted"/>
<reference evidence="3" key="2">
    <citation type="journal article" date="2017" name="J. Med. Entomol.">
        <title>Transcriptome Analysis of the Triatoma infestans (Hemiptera: Reduviidae) Integument.</title>
        <authorList>
            <person name="Calderon-Fernandez G.M."/>
            <person name="Moriconi D.E."/>
            <person name="Dulbecco A.B."/>
            <person name="Juarez M.P."/>
        </authorList>
    </citation>
    <scope>NUCLEOTIDE SEQUENCE</scope>
    <source>
        <strain evidence="3">Int1</strain>
        <tissue evidence="3">Integument</tissue>
    </source>
</reference>
<dbReference type="InterPro" id="IPR039249">
    <property type="entry name" value="GPATCH11"/>
</dbReference>
<feature type="compositionally biased region" description="Acidic residues" evidence="1">
    <location>
        <begin position="53"/>
        <end position="71"/>
    </location>
</feature>